<dbReference type="InterPro" id="IPR050327">
    <property type="entry name" value="Proton-linked_MCT"/>
</dbReference>
<evidence type="ECO:0000256" key="2">
    <source>
        <dbReference type="ARBA" id="ARBA00006727"/>
    </source>
</evidence>
<comment type="similarity">
    <text evidence="2">Belongs to the major facilitator superfamily. Monocarboxylate porter (TC 2.A.1.13) family.</text>
</comment>
<evidence type="ECO:0000259" key="5">
    <source>
        <dbReference type="PROSITE" id="PS50850"/>
    </source>
</evidence>
<dbReference type="GO" id="GO:0022857">
    <property type="term" value="F:transmembrane transporter activity"/>
    <property type="evidence" value="ECO:0007669"/>
    <property type="project" value="InterPro"/>
</dbReference>
<dbReference type="AlphaFoldDB" id="A0A6A6GUP9"/>
<feature type="region of interest" description="Disordered" evidence="3">
    <location>
        <begin position="1"/>
        <end position="33"/>
    </location>
</feature>
<dbReference type="PANTHER" id="PTHR11360:SF315">
    <property type="entry name" value="TRANSPORTER MCH2-RELATED"/>
    <property type="match status" value="1"/>
</dbReference>
<dbReference type="Gene3D" id="1.20.1250.20">
    <property type="entry name" value="MFS general substrate transporter like domains"/>
    <property type="match status" value="2"/>
</dbReference>
<evidence type="ECO:0000256" key="1">
    <source>
        <dbReference type="ARBA" id="ARBA00004141"/>
    </source>
</evidence>
<dbReference type="InterPro" id="IPR020846">
    <property type="entry name" value="MFS_dom"/>
</dbReference>
<organism evidence="6 7">
    <name type="scientific">Viridothelium virens</name>
    <name type="common">Speckled blister lichen</name>
    <name type="synonym">Trypethelium virens</name>
    <dbReference type="NCBI Taxonomy" id="1048519"/>
    <lineage>
        <taxon>Eukaryota</taxon>
        <taxon>Fungi</taxon>
        <taxon>Dikarya</taxon>
        <taxon>Ascomycota</taxon>
        <taxon>Pezizomycotina</taxon>
        <taxon>Dothideomycetes</taxon>
        <taxon>Dothideomycetes incertae sedis</taxon>
        <taxon>Trypetheliales</taxon>
        <taxon>Trypetheliaceae</taxon>
        <taxon>Viridothelium</taxon>
    </lineage>
</organism>
<dbReference type="CDD" id="cd17352">
    <property type="entry name" value="MFS_MCT_SLC16"/>
    <property type="match status" value="1"/>
</dbReference>
<evidence type="ECO:0000313" key="7">
    <source>
        <dbReference type="Proteomes" id="UP000800092"/>
    </source>
</evidence>
<dbReference type="EMBL" id="ML991871">
    <property type="protein sequence ID" value="KAF2229210.1"/>
    <property type="molecule type" value="Genomic_DNA"/>
</dbReference>
<keyword evidence="4" id="KW-0812">Transmembrane</keyword>
<dbReference type="Proteomes" id="UP000800092">
    <property type="component" value="Unassembled WGS sequence"/>
</dbReference>
<dbReference type="SUPFAM" id="SSF103473">
    <property type="entry name" value="MFS general substrate transporter"/>
    <property type="match status" value="1"/>
</dbReference>
<reference evidence="6" key="1">
    <citation type="journal article" date="2020" name="Stud. Mycol.">
        <title>101 Dothideomycetes genomes: a test case for predicting lifestyles and emergence of pathogens.</title>
        <authorList>
            <person name="Haridas S."/>
            <person name="Albert R."/>
            <person name="Binder M."/>
            <person name="Bloem J."/>
            <person name="Labutti K."/>
            <person name="Salamov A."/>
            <person name="Andreopoulos B."/>
            <person name="Baker S."/>
            <person name="Barry K."/>
            <person name="Bills G."/>
            <person name="Bluhm B."/>
            <person name="Cannon C."/>
            <person name="Castanera R."/>
            <person name="Culley D."/>
            <person name="Daum C."/>
            <person name="Ezra D."/>
            <person name="Gonzalez J."/>
            <person name="Henrissat B."/>
            <person name="Kuo A."/>
            <person name="Liang C."/>
            <person name="Lipzen A."/>
            <person name="Lutzoni F."/>
            <person name="Magnuson J."/>
            <person name="Mondo S."/>
            <person name="Nolan M."/>
            <person name="Ohm R."/>
            <person name="Pangilinan J."/>
            <person name="Park H.-J."/>
            <person name="Ramirez L."/>
            <person name="Alfaro M."/>
            <person name="Sun H."/>
            <person name="Tritt A."/>
            <person name="Yoshinaga Y."/>
            <person name="Zwiers L.-H."/>
            <person name="Turgeon B."/>
            <person name="Goodwin S."/>
            <person name="Spatafora J."/>
            <person name="Crous P."/>
            <person name="Grigoriev I."/>
        </authorList>
    </citation>
    <scope>NUCLEOTIDE SEQUENCE</scope>
    <source>
        <strain evidence="6">Tuck. ex Michener</strain>
    </source>
</reference>
<feature type="transmembrane region" description="Helical" evidence="4">
    <location>
        <begin position="155"/>
        <end position="178"/>
    </location>
</feature>
<feature type="compositionally biased region" description="Polar residues" evidence="3">
    <location>
        <begin position="11"/>
        <end position="33"/>
    </location>
</feature>
<evidence type="ECO:0000313" key="6">
    <source>
        <dbReference type="EMBL" id="KAF2229210.1"/>
    </source>
</evidence>
<keyword evidence="4" id="KW-0472">Membrane</keyword>
<proteinExistence type="inferred from homology"/>
<feature type="transmembrane region" description="Helical" evidence="4">
    <location>
        <begin position="278"/>
        <end position="298"/>
    </location>
</feature>
<dbReference type="InterPro" id="IPR036259">
    <property type="entry name" value="MFS_trans_sf"/>
</dbReference>
<accession>A0A6A6GUP9</accession>
<evidence type="ECO:0000256" key="4">
    <source>
        <dbReference type="SAM" id="Phobius"/>
    </source>
</evidence>
<dbReference type="InterPro" id="IPR011701">
    <property type="entry name" value="MFS"/>
</dbReference>
<dbReference type="PANTHER" id="PTHR11360">
    <property type="entry name" value="MONOCARBOXYLATE TRANSPORTER"/>
    <property type="match status" value="1"/>
</dbReference>
<keyword evidence="4" id="KW-1133">Transmembrane helix</keyword>
<feature type="transmembrane region" description="Helical" evidence="4">
    <location>
        <begin position="190"/>
        <end position="209"/>
    </location>
</feature>
<dbReference type="OrthoDB" id="2213137at2759"/>
<feature type="transmembrane region" description="Helical" evidence="4">
    <location>
        <begin position="247"/>
        <end position="266"/>
    </location>
</feature>
<feature type="transmembrane region" description="Helical" evidence="4">
    <location>
        <begin position="215"/>
        <end position="235"/>
    </location>
</feature>
<keyword evidence="7" id="KW-1185">Reference proteome</keyword>
<evidence type="ECO:0000256" key="3">
    <source>
        <dbReference type="SAM" id="MobiDB-lite"/>
    </source>
</evidence>
<feature type="transmembrane region" description="Helical" evidence="4">
    <location>
        <begin position="413"/>
        <end position="432"/>
    </location>
</feature>
<dbReference type="PROSITE" id="PS50850">
    <property type="entry name" value="MFS"/>
    <property type="match status" value="1"/>
</dbReference>
<protein>
    <submittedName>
        <fullName evidence="6">MFS general substrate transporter</fullName>
    </submittedName>
</protein>
<feature type="transmembrane region" description="Helical" evidence="4">
    <location>
        <begin position="481"/>
        <end position="499"/>
    </location>
</feature>
<dbReference type="Pfam" id="PF07690">
    <property type="entry name" value="MFS_1"/>
    <property type="match status" value="1"/>
</dbReference>
<name>A0A6A6GUP9_VIRVR</name>
<sequence length="550" mass="59363">MAAIHELHMQPSMTDMDTDEPSSTLRDYSSTANLRDHTSANNLRDFASSATLRDAASSATLRDAAAAANLRDVPSAATLRDIPSRENLAPVAEFESNGTAVGPTIEEKSNEPPNGGYGWVCVACAFWINAHTWGLNSSYGVFLSHYLSENIYPGATSLEFAFIGGLSISQAVMVAPMVNIVTRLFGSRTTLLIGVLLETAALIGASFATEIWQLFLSQGVCFGWGMGFLYVGSVGIPSQWFTTKTSLANATAAAGSGCGGLIYSLAANAMIERISLPWAFRILGIVAFTVNTICSLLMRDRMKHIGASQQAFDYTMLKHFNFILVLMWGFFSMLGYIVLLFSLPSFATTSVGLTQQQGAIIGALLNLGQALGRPPVGYFSDTIGRVNMAAAMTFLTGLFSLVIWIFAKSYGVLIFFAIIAGTVAGTFWATAAPVTAEVMGLKRVPAALSIVWLWLVIPTTFSEPIALEIRTMDGNYLGTQFFAGVMYMGAALCLVFLRARKIGEMERNALDEGEELDVVDKTANAPAEPARISDRPSSNFVKRMVMWKKV</sequence>
<feature type="transmembrane region" description="Helical" evidence="4">
    <location>
        <begin position="388"/>
        <end position="407"/>
    </location>
</feature>
<gene>
    <name evidence="6" type="ORF">EV356DRAFT_496370</name>
</gene>
<feature type="transmembrane region" description="Helical" evidence="4">
    <location>
        <begin position="319"/>
        <end position="341"/>
    </location>
</feature>
<comment type="subcellular location">
    <subcellularLocation>
        <location evidence="1">Membrane</location>
        <topology evidence="1">Multi-pass membrane protein</topology>
    </subcellularLocation>
</comment>
<dbReference type="GO" id="GO:0016020">
    <property type="term" value="C:membrane"/>
    <property type="evidence" value="ECO:0007669"/>
    <property type="project" value="UniProtKB-SubCell"/>
</dbReference>
<feature type="domain" description="Major facilitator superfamily (MFS) profile" evidence="5">
    <location>
        <begin position="321"/>
        <end position="550"/>
    </location>
</feature>